<dbReference type="SUPFAM" id="SSF69118">
    <property type="entry name" value="AhpD-like"/>
    <property type="match status" value="1"/>
</dbReference>
<evidence type="ECO:0000313" key="2">
    <source>
        <dbReference type="Proteomes" id="UP001296706"/>
    </source>
</evidence>
<protein>
    <recommendedName>
        <fullName evidence="3">Alkylhydroperoxidase family enzyme</fullName>
    </recommendedName>
</protein>
<dbReference type="EMBL" id="JAAXKY010000030">
    <property type="protein sequence ID" value="NMH77795.1"/>
    <property type="molecule type" value="Genomic_DNA"/>
</dbReference>
<dbReference type="InterPro" id="IPR029032">
    <property type="entry name" value="AhpD-like"/>
</dbReference>
<dbReference type="Gene3D" id="1.20.1290.10">
    <property type="entry name" value="AhpD-like"/>
    <property type="match status" value="1"/>
</dbReference>
<comment type="caution">
    <text evidence="1">The sequence shown here is derived from an EMBL/GenBank/DDBJ whole genome shotgun (WGS) entry which is preliminary data.</text>
</comment>
<reference evidence="1 2" key="1">
    <citation type="submission" date="2020-04" db="EMBL/GenBank/DDBJ databases">
        <authorList>
            <person name="Klaysubun C."/>
            <person name="Duangmal K."/>
            <person name="Lipun K."/>
        </authorList>
    </citation>
    <scope>NUCLEOTIDE SEQUENCE [LARGE SCALE GENOMIC DNA]</scope>
    <source>
        <strain evidence="1 2">JCM 11839</strain>
    </source>
</reference>
<gene>
    <name evidence="1" type="ORF">HF577_11965</name>
</gene>
<evidence type="ECO:0000313" key="1">
    <source>
        <dbReference type="EMBL" id="NMH77795.1"/>
    </source>
</evidence>
<name>A0ABX1RFC6_9PSEU</name>
<dbReference type="Proteomes" id="UP001296706">
    <property type="component" value="Unassembled WGS sequence"/>
</dbReference>
<keyword evidence="2" id="KW-1185">Reference proteome</keyword>
<dbReference type="RefSeq" id="WP_211174131.1">
    <property type="nucleotide sequence ID" value="NZ_BAAAJH010000013.1"/>
</dbReference>
<evidence type="ECO:0008006" key="3">
    <source>
        <dbReference type="Google" id="ProtNLM"/>
    </source>
</evidence>
<accession>A0ABX1RFC6</accession>
<organism evidence="1 2">
    <name type="scientific">Pseudonocardia xinjiangensis</name>
    <dbReference type="NCBI Taxonomy" id="75289"/>
    <lineage>
        <taxon>Bacteria</taxon>
        <taxon>Bacillati</taxon>
        <taxon>Actinomycetota</taxon>
        <taxon>Actinomycetes</taxon>
        <taxon>Pseudonocardiales</taxon>
        <taxon>Pseudonocardiaceae</taxon>
        <taxon>Pseudonocardia</taxon>
    </lineage>
</organism>
<sequence>MTDVPYIDPPTDAALDPAARAQLDAFAEDHGHFAAVRAIFAHFPAALAALDNQYRLIMGYGALDRWVREAVFAVCADARGDNYLAEALFAEAVRHGAETERLNSFLTRTPDTAVADDGVGELIRFSRKMALEPYKSVERDVRALYEAGWSDAHLLEVLTVVSLSAYMDIMTLSVHLGQAEAPSGHH</sequence>
<proteinExistence type="predicted"/>